<dbReference type="PANTHER" id="PTHR43776:SF7">
    <property type="entry name" value="D,D-DIPEPTIDE TRANSPORT ATP-BINDING PROTEIN DDPF-RELATED"/>
    <property type="match status" value="1"/>
</dbReference>
<dbReference type="Pfam" id="PF00005">
    <property type="entry name" value="ABC_tran"/>
    <property type="match status" value="1"/>
</dbReference>
<sequence>MSYIVETKHLSFRYRTAPAPSLVDVDLGIEPGTTLGLVGESGSGKSTLIRVMCGLIPVAPGAVRYQDRDVVDWLQQDGRTFRRQNQLVFQNPASSFDPRMTMATALAEPVKALEQRTPTTSELVSRLEQVGLNAGVLNRHPHQLSGGQVQRVAIARALLVGPQLLYADEPTSSLDVSVQAQVLNLLMELRRTLGLTLVVVSHDLALVSRVCDRVAVMLSGAIVEAGPTAEVLREPKAPYTQQLLAAAELVSLSQEDANQ</sequence>
<dbReference type="CDD" id="cd03257">
    <property type="entry name" value="ABC_NikE_OppD_transporters"/>
    <property type="match status" value="1"/>
</dbReference>
<dbReference type="InterPro" id="IPR003593">
    <property type="entry name" value="AAA+_ATPase"/>
</dbReference>
<evidence type="ECO:0000256" key="1">
    <source>
        <dbReference type="ARBA" id="ARBA00005417"/>
    </source>
</evidence>
<evidence type="ECO:0000313" key="7">
    <source>
        <dbReference type="Proteomes" id="UP001501705"/>
    </source>
</evidence>
<keyword evidence="2" id="KW-0813">Transport</keyword>
<comment type="caution">
    <text evidence="6">The sequence shown here is derived from an EMBL/GenBank/DDBJ whole genome shotgun (WGS) entry which is preliminary data.</text>
</comment>
<dbReference type="InterPro" id="IPR003439">
    <property type="entry name" value="ABC_transporter-like_ATP-bd"/>
</dbReference>
<evidence type="ECO:0000313" key="6">
    <source>
        <dbReference type="EMBL" id="GAA1562032.1"/>
    </source>
</evidence>
<keyword evidence="7" id="KW-1185">Reference proteome</keyword>
<dbReference type="Proteomes" id="UP001501705">
    <property type="component" value="Unassembled WGS sequence"/>
</dbReference>
<gene>
    <name evidence="6" type="ORF">GCM10009804_18460</name>
</gene>
<protein>
    <submittedName>
        <fullName evidence="6">ATP-binding cassette domain-containing protein</fullName>
    </submittedName>
</protein>
<dbReference type="EMBL" id="BAAAPH010000005">
    <property type="protein sequence ID" value="GAA1562032.1"/>
    <property type="molecule type" value="Genomic_DNA"/>
</dbReference>
<feature type="domain" description="ABC transporter" evidence="5">
    <location>
        <begin position="5"/>
        <end position="244"/>
    </location>
</feature>
<evidence type="ECO:0000259" key="5">
    <source>
        <dbReference type="PROSITE" id="PS50893"/>
    </source>
</evidence>
<keyword evidence="4 6" id="KW-0067">ATP-binding</keyword>
<dbReference type="SMART" id="SM00382">
    <property type="entry name" value="AAA"/>
    <property type="match status" value="1"/>
</dbReference>
<evidence type="ECO:0000256" key="4">
    <source>
        <dbReference type="ARBA" id="ARBA00022840"/>
    </source>
</evidence>
<proteinExistence type="inferred from homology"/>
<dbReference type="Gene3D" id="3.40.50.300">
    <property type="entry name" value="P-loop containing nucleotide triphosphate hydrolases"/>
    <property type="match status" value="1"/>
</dbReference>
<accession>A0ABP4NHT5</accession>
<name>A0ABP4NHT5_9ACTN</name>
<dbReference type="PANTHER" id="PTHR43776">
    <property type="entry name" value="TRANSPORT ATP-BINDING PROTEIN"/>
    <property type="match status" value="1"/>
</dbReference>
<dbReference type="InterPro" id="IPR027417">
    <property type="entry name" value="P-loop_NTPase"/>
</dbReference>
<keyword evidence="3" id="KW-0547">Nucleotide-binding</keyword>
<organism evidence="6 7">
    <name type="scientific">Kribbella hippodromi</name>
    <dbReference type="NCBI Taxonomy" id="434347"/>
    <lineage>
        <taxon>Bacteria</taxon>
        <taxon>Bacillati</taxon>
        <taxon>Actinomycetota</taxon>
        <taxon>Actinomycetes</taxon>
        <taxon>Propionibacteriales</taxon>
        <taxon>Kribbellaceae</taxon>
        <taxon>Kribbella</taxon>
    </lineage>
</organism>
<dbReference type="SUPFAM" id="SSF52540">
    <property type="entry name" value="P-loop containing nucleoside triphosphate hydrolases"/>
    <property type="match status" value="1"/>
</dbReference>
<reference evidence="7" key="1">
    <citation type="journal article" date="2019" name="Int. J. Syst. Evol. Microbiol.">
        <title>The Global Catalogue of Microorganisms (GCM) 10K type strain sequencing project: providing services to taxonomists for standard genome sequencing and annotation.</title>
        <authorList>
            <consortium name="The Broad Institute Genomics Platform"/>
            <consortium name="The Broad Institute Genome Sequencing Center for Infectious Disease"/>
            <person name="Wu L."/>
            <person name="Ma J."/>
        </authorList>
    </citation>
    <scope>NUCLEOTIDE SEQUENCE [LARGE SCALE GENOMIC DNA]</scope>
    <source>
        <strain evidence="7">JCM 15572</strain>
    </source>
</reference>
<evidence type="ECO:0000256" key="2">
    <source>
        <dbReference type="ARBA" id="ARBA00022448"/>
    </source>
</evidence>
<dbReference type="RefSeq" id="WP_344232972.1">
    <property type="nucleotide sequence ID" value="NZ_BAAAPH010000005.1"/>
</dbReference>
<dbReference type="PROSITE" id="PS50893">
    <property type="entry name" value="ABC_TRANSPORTER_2"/>
    <property type="match status" value="1"/>
</dbReference>
<comment type="similarity">
    <text evidence="1">Belongs to the ABC transporter superfamily.</text>
</comment>
<dbReference type="GO" id="GO:0005524">
    <property type="term" value="F:ATP binding"/>
    <property type="evidence" value="ECO:0007669"/>
    <property type="project" value="UniProtKB-KW"/>
</dbReference>
<dbReference type="InterPro" id="IPR050319">
    <property type="entry name" value="ABC_transp_ATP-bind"/>
</dbReference>
<evidence type="ECO:0000256" key="3">
    <source>
        <dbReference type="ARBA" id="ARBA00022741"/>
    </source>
</evidence>